<dbReference type="AlphaFoldDB" id="A0A558BUM5"/>
<dbReference type="InterPro" id="IPR046450">
    <property type="entry name" value="PA_dom_sf"/>
</dbReference>
<evidence type="ECO:0000256" key="5">
    <source>
        <dbReference type="ARBA" id="ARBA00022670"/>
    </source>
</evidence>
<keyword evidence="10" id="KW-0482">Metalloprotease</keyword>
<dbReference type="Pfam" id="PF02128">
    <property type="entry name" value="Peptidase_M36"/>
    <property type="match status" value="1"/>
</dbReference>
<evidence type="ECO:0000256" key="9">
    <source>
        <dbReference type="ARBA" id="ARBA00022833"/>
    </source>
</evidence>
<dbReference type="OrthoDB" id="5055934at2"/>
<organism evidence="16 17">
    <name type="scientific">Hymenobacter setariae</name>
    <dbReference type="NCBI Taxonomy" id="2594794"/>
    <lineage>
        <taxon>Bacteria</taxon>
        <taxon>Pseudomonadati</taxon>
        <taxon>Bacteroidota</taxon>
        <taxon>Cytophagia</taxon>
        <taxon>Cytophagales</taxon>
        <taxon>Hymenobacteraceae</taxon>
        <taxon>Hymenobacter</taxon>
    </lineage>
</organism>
<reference evidence="16 17" key="1">
    <citation type="submission" date="2019-07" db="EMBL/GenBank/DDBJ databases">
        <title>Hymenobacter sp. straun FUR1 Genome sequencing and assembly.</title>
        <authorList>
            <person name="Chhetri G."/>
        </authorList>
    </citation>
    <scope>NUCLEOTIDE SEQUENCE [LARGE SCALE GENOMIC DNA]</scope>
    <source>
        <strain evidence="16 17">Fur1</strain>
    </source>
</reference>
<dbReference type="GO" id="GO:0005615">
    <property type="term" value="C:extracellular space"/>
    <property type="evidence" value="ECO:0007669"/>
    <property type="project" value="InterPro"/>
</dbReference>
<dbReference type="Proteomes" id="UP000317624">
    <property type="component" value="Unassembled WGS sequence"/>
</dbReference>
<sequence>MSLSSTLLGCRTLALAAALAAPGWAAAQQLAPSPALSAFAARAKAQGLSAADVASPLVTSTTFDASTGITHTYLQQRVNGLVVFNATGAVHTNKDGKVLFAIQDFVPDAAKLAPSPTPTLTPEQAVTAAAVGLGLPRPVGLHLLNDARVADGLVYNNGGISETDIPVRLLYARVNGKLVLAWNVTIAQLDQQHYWNARVDAQTGRLVDKNDYTVSEQATFGQYTQRAQHQQQQALAFSHVEAPAATFEPTGTTAANSLTVFPFPFENPKEGARQAVPLAAVGSAYSPYGWQVSQAPTGTFADTYSYLSTNKYLTRGNNVAAYDDNSSTASGANAANFNSITTSPDGGSTLNFDFPFDQTAGARNNLSAATTNLFYVNNMVHDVMQAHGFDEASGNFQYKNATTNGKGLDPVRAEAQDGAGRNNANFSTPIDGNMPTMQMYLWDNVSSALTITAPSTVAGSYAFGTASFGPSISTLPNGLCGNIVPVNDGVSADDGIHSCAAPTNAAALAGNIALIMRGGCTAPATNNFSDKVKFAQAAGAIGAIIYDSDPTSTAPLGLGGTDATVTIPAIGISGVLGTRLKAALTGGTVGVGCAKVTTFADWDGSFDNGIIAHEYGHGISNRLTGTPYNSASCATQTYNNGDSYTQVMGEGWSDFFALWMTTKPGDDGSTMRYLGYYVKGGTNSAGPGIRTKPYSTNFTRNNLTYGAIVTPTATGTFTYQESHSLGEIWAETLWDLNWQFIYKYGYNNDLYGSTGGNNKALRLVLDACKIQACNPGFLQGRDAILRADSLTNRGANSDLIWNVFARRGMGYSAKAGDRLNGLPIFTGIAEAFDLPPRANVVVLANQNSTVVSSALEAFPNPAQDLLTVRTQVSSATPMQVTVVDLLGKTVLAPTVVPVAQMQQRGVELNTSRLAPGIYVVRVSTTSGIYTTKVTIQH</sequence>
<dbReference type="EMBL" id="VMRJ01000003">
    <property type="protein sequence ID" value="TVT40228.1"/>
    <property type="molecule type" value="Genomic_DNA"/>
</dbReference>
<comment type="subcellular location">
    <subcellularLocation>
        <location evidence="2">Secreted</location>
    </subcellularLocation>
</comment>
<dbReference type="GO" id="GO:0006508">
    <property type="term" value="P:proteolysis"/>
    <property type="evidence" value="ECO:0007669"/>
    <property type="project" value="UniProtKB-KW"/>
</dbReference>
<dbReference type="InterPro" id="IPR050371">
    <property type="entry name" value="Fungal_virulence_M36"/>
</dbReference>
<feature type="domain" description="FTP" evidence="14">
    <location>
        <begin position="58"/>
        <end position="102"/>
    </location>
</feature>
<feature type="domain" description="PA" evidence="13">
    <location>
        <begin position="498"/>
        <end position="579"/>
    </location>
</feature>
<evidence type="ECO:0000313" key="16">
    <source>
        <dbReference type="EMBL" id="TVT40228.1"/>
    </source>
</evidence>
<comment type="similarity">
    <text evidence="3">Belongs to the peptidase M36 family.</text>
</comment>
<dbReference type="Gene3D" id="3.50.30.30">
    <property type="match status" value="1"/>
</dbReference>
<keyword evidence="4" id="KW-0964">Secreted</keyword>
<keyword evidence="5" id="KW-0645">Protease</keyword>
<dbReference type="PANTHER" id="PTHR33478">
    <property type="entry name" value="EXTRACELLULAR METALLOPROTEINASE MEP"/>
    <property type="match status" value="1"/>
</dbReference>
<proteinExistence type="inferred from homology"/>
<evidence type="ECO:0000256" key="6">
    <source>
        <dbReference type="ARBA" id="ARBA00022723"/>
    </source>
</evidence>
<evidence type="ECO:0000256" key="2">
    <source>
        <dbReference type="ARBA" id="ARBA00004613"/>
    </source>
</evidence>
<keyword evidence="11" id="KW-0865">Zymogen</keyword>
<accession>A0A558BUM5</accession>
<gene>
    <name evidence="16" type="ORF">FNT36_12115</name>
</gene>
<comment type="caution">
    <text evidence="16">The sequence shown here is derived from an EMBL/GenBank/DDBJ whole genome shotgun (WGS) entry which is preliminary data.</text>
</comment>
<dbReference type="InterPro" id="IPR001842">
    <property type="entry name" value="Peptidase_M36"/>
</dbReference>
<dbReference type="InterPro" id="IPR003137">
    <property type="entry name" value="PA_domain"/>
</dbReference>
<dbReference type="Gene3D" id="3.10.170.10">
    <property type="match status" value="2"/>
</dbReference>
<dbReference type="Gene3D" id="1.10.390.10">
    <property type="entry name" value="Neutral Protease Domain 2"/>
    <property type="match status" value="1"/>
</dbReference>
<keyword evidence="6" id="KW-0479">Metal-binding</keyword>
<keyword evidence="8" id="KW-0378">Hydrolase</keyword>
<evidence type="ECO:0000259" key="13">
    <source>
        <dbReference type="Pfam" id="PF02225"/>
    </source>
</evidence>
<dbReference type="SUPFAM" id="SSF52025">
    <property type="entry name" value="PA domain"/>
    <property type="match status" value="1"/>
</dbReference>
<keyword evidence="17" id="KW-1185">Reference proteome</keyword>
<dbReference type="PANTHER" id="PTHR33478:SF1">
    <property type="entry name" value="EXTRACELLULAR METALLOPROTEINASE MEP"/>
    <property type="match status" value="1"/>
</dbReference>
<dbReference type="InterPro" id="IPR011096">
    <property type="entry name" value="FTP_domain"/>
</dbReference>
<evidence type="ECO:0000256" key="8">
    <source>
        <dbReference type="ARBA" id="ARBA00022801"/>
    </source>
</evidence>
<dbReference type="NCBIfam" id="TIGR04183">
    <property type="entry name" value="Por_Secre_tail"/>
    <property type="match status" value="1"/>
</dbReference>
<evidence type="ECO:0000256" key="4">
    <source>
        <dbReference type="ARBA" id="ARBA00022525"/>
    </source>
</evidence>
<dbReference type="Pfam" id="PF18962">
    <property type="entry name" value="Por_Secre_tail"/>
    <property type="match status" value="1"/>
</dbReference>
<evidence type="ECO:0000259" key="15">
    <source>
        <dbReference type="Pfam" id="PF18962"/>
    </source>
</evidence>
<comment type="cofactor">
    <cofactor evidence="1">
        <name>Zn(2+)</name>
        <dbReference type="ChEBI" id="CHEBI:29105"/>
    </cofactor>
</comment>
<name>A0A558BUM5_9BACT</name>
<evidence type="ECO:0000256" key="10">
    <source>
        <dbReference type="ARBA" id="ARBA00023049"/>
    </source>
</evidence>
<dbReference type="InterPro" id="IPR027268">
    <property type="entry name" value="Peptidase_M4/M1_CTD_sf"/>
</dbReference>
<dbReference type="Pfam" id="PF07504">
    <property type="entry name" value="FTP"/>
    <property type="match status" value="1"/>
</dbReference>
<evidence type="ECO:0000256" key="11">
    <source>
        <dbReference type="ARBA" id="ARBA00023145"/>
    </source>
</evidence>
<dbReference type="Pfam" id="PF02225">
    <property type="entry name" value="PA"/>
    <property type="match status" value="1"/>
</dbReference>
<dbReference type="GO" id="GO:0004222">
    <property type="term" value="F:metalloendopeptidase activity"/>
    <property type="evidence" value="ECO:0007669"/>
    <property type="project" value="InterPro"/>
</dbReference>
<dbReference type="InterPro" id="IPR026444">
    <property type="entry name" value="Secre_tail"/>
</dbReference>
<protein>
    <submittedName>
        <fullName evidence="16">T9SS type A sorting domain-containing protein</fullName>
    </submittedName>
</protein>
<keyword evidence="7 12" id="KW-0732">Signal</keyword>
<feature type="signal peptide" evidence="12">
    <location>
        <begin position="1"/>
        <end position="27"/>
    </location>
</feature>
<evidence type="ECO:0000256" key="7">
    <source>
        <dbReference type="ARBA" id="ARBA00022729"/>
    </source>
</evidence>
<feature type="chain" id="PRO_5022244531" evidence="12">
    <location>
        <begin position="28"/>
        <end position="937"/>
    </location>
</feature>
<keyword evidence="9" id="KW-0862">Zinc</keyword>
<dbReference type="SUPFAM" id="SSF55486">
    <property type="entry name" value="Metalloproteases ('zincins'), catalytic domain"/>
    <property type="match status" value="1"/>
</dbReference>
<dbReference type="GO" id="GO:0008270">
    <property type="term" value="F:zinc ion binding"/>
    <property type="evidence" value="ECO:0007669"/>
    <property type="project" value="InterPro"/>
</dbReference>
<dbReference type="CDD" id="cd09596">
    <property type="entry name" value="M36"/>
    <property type="match status" value="1"/>
</dbReference>
<evidence type="ECO:0000256" key="1">
    <source>
        <dbReference type="ARBA" id="ARBA00001947"/>
    </source>
</evidence>
<evidence type="ECO:0000259" key="14">
    <source>
        <dbReference type="Pfam" id="PF07504"/>
    </source>
</evidence>
<evidence type="ECO:0000256" key="12">
    <source>
        <dbReference type="SAM" id="SignalP"/>
    </source>
</evidence>
<feature type="domain" description="Secretion system C-terminal sorting" evidence="15">
    <location>
        <begin position="858"/>
        <end position="935"/>
    </location>
</feature>
<evidence type="ECO:0000256" key="3">
    <source>
        <dbReference type="ARBA" id="ARBA00006006"/>
    </source>
</evidence>
<evidence type="ECO:0000313" key="17">
    <source>
        <dbReference type="Proteomes" id="UP000317624"/>
    </source>
</evidence>